<dbReference type="Proteomes" id="UP000011732">
    <property type="component" value="Unassembled WGS sequence"/>
</dbReference>
<reference evidence="1 2" key="1">
    <citation type="journal article" date="2013" name="Genome Announc.">
        <title>Draft Genome Sequence of Streptomyces gancidicus Strain BKS 13-15.</title>
        <authorList>
            <person name="Kumar S."/>
            <person name="Kaur N."/>
            <person name="Singh N.K."/>
            <person name="Raghava G.P."/>
            <person name="Mayilraj S."/>
        </authorList>
    </citation>
    <scope>NUCLEOTIDE SEQUENCE [LARGE SCALE GENOMIC DNA]</scope>
    <source>
        <strain evidence="1 2">BKS 13-15</strain>
    </source>
</reference>
<dbReference type="RefSeq" id="WP_006136786.1">
    <property type="nucleotide sequence ID" value="NZ_AOHP01000169.1"/>
</dbReference>
<evidence type="ECO:0000313" key="1">
    <source>
        <dbReference type="EMBL" id="EMF20417.1"/>
    </source>
</evidence>
<accession>M3DFJ7</accession>
<evidence type="ECO:0000313" key="2">
    <source>
        <dbReference type="Proteomes" id="UP000011732"/>
    </source>
</evidence>
<proteinExistence type="predicted"/>
<keyword evidence="2" id="KW-1185">Reference proteome</keyword>
<gene>
    <name evidence="1" type="ORF">H114_32779</name>
</gene>
<dbReference type="EMBL" id="AOHP01000169">
    <property type="protein sequence ID" value="EMF20417.1"/>
    <property type="molecule type" value="Genomic_DNA"/>
</dbReference>
<name>M3DFJ7_STREZ</name>
<comment type="caution">
    <text evidence="1">The sequence shown here is derived from an EMBL/GenBank/DDBJ whole genome shotgun (WGS) entry which is preliminary data.</text>
</comment>
<protein>
    <submittedName>
        <fullName evidence="1">Putative secreted protein</fullName>
    </submittedName>
</protein>
<sequence>MDPAECNALQGGPAGLLVPEVQLQADPGVSVTAPAAADCPQVWRVGVDGAWVQTEPTVFLHTLAGPSWQFEPVAALPAVTIPRAGWWEVNYQVRGASAIYEANTGTVNRNNGVGAGLLHNGVILPGSELTVILQMQQPGDQGRHLQATGSIRRIWQFNAGDTLQLAGRPFLDPPGSPDVIGGGIAQVLGDSNGWTHVTAHWIGPVGDTGS</sequence>
<dbReference type="AlphaFoldDB" id="M3DFJ7"/>
<organism evidence="1 2">
    <name type="scientific">Streptomyces gancidicus BKS 13-15</name>
    <dbReference type="NCBI Taxonomy" id="1284664"/>
    <lineage>
        <taxon>Bacteria</taxon>
        <taxon>Bacillati</taxon>
        <taxon>Actinomycetota</taxon>
        <taxon>Actinomycetes</taxon>
        <taxon>Kitasatosporales</taxon>
        <taxon>Streptomycetaceae</taxon>
        <taxon>Streptomyces</taxon>
        <taxon>Streptomyces pseudogriseolus group</taxon>
    </lineage>
</organism>
<dbReference type="OrthoDB" id="4233250at2"/>
<dbReference type="PATRIC" id="fig|1284664.3.peg.6564"/>